<dbReference type="SMART" id="SM00263">
    <property type="entry name" value="LYZ1"/>
    <property type="match status" value="1"/>
</dbReference>
<feature type="domain" description="Glycosyl hydrolases family 22 (GH22)" evidence="5">
    <location>
        <begin position="140"/>
        <end position="158"/>
    </location>
</feature>
<dbReference type="Pfam" id="PF04832">
    <property type="entry name" value="SOUL"/>
    <property type="match status" value="1"/>
</dbReference>
<dbReference type="InterPro" id="IPR019799">
    <property type="entry name" value="Glyco_hydro_22_CS"/>
</dbReference>
<keyword evidence="2" id="KW-1015">Disulfide bond</keyword>
<dbReference type="PROSITE" id="PS51348">
    <property type="entry name" value="GLYCOSYL_HYDROL_F22_2"/>
    <property type="match status" value="1"/>
</dbReference>
<evidence type="ECO:0000259" key="5">
    <source>
        <dbReference type="PROSITE" id="PS00128"/>
    </source>
</evidence>
<evidence type="ECO:0000256" key="2">
    <source>
        <dbReference type="ARBA" id="ARBA00023157"/>
    </source>
</evidence>
<organism evidence="6 7">
    <name type="scientific">Acipenser ruthenus</name>
    <name type="common">Sterlet sturgeon</name>
    <dbReference type="NCBI Taxonomy" id="7906"/>
    <lineage>
        <taxon>Eukaryota</taxon>
        <taxon>Metazoa</taxon>
        <taxon>Chordata</taxon>
        <taxon>Craniata</taxon>
        <taxon>Vertebrata</taxon>
        <taxon>Euteleostomi</taxon>
        <taxon>Actinopterygii</taxon>
        <taxon>Chondrostei</taxon>
        <taxon>Acipenseriformes</taxon>
        <taxon>Acipenseridae</taxon>
        <taxon>Acipenser</taxon>
    </lineage>
</organism>
<comment type="similarity">
    <text evidence="1">Belongs to the HEBP family.</text>
</comment>
<evidence type="ECO:0000256" key="4">
    <source>
        <dbReference type="SAM" id="SignalP"/>
    </source>
</evidence>
<dbReference type="InterPro" id="IPR006917">
    <property type="entry name" value="SOUL_heme-bd"/>
</dbReference>
<dbReference type="Proteomes" id="UP000289886">
    <property type="component" value="Unassembled WGS sequence"/>
</dbReference>
<dbReference type="SUPFAM" id="SSF53955">
    <property type="entry name" value="Lysozyme-like"/>
    <property type="match status" value="1"/>
</dbReference>
<accession>A0A444UJ80</accession>
<dbReference type="SUPFAM" id="SSF55136">
    <property type="entry name" value="Probable bacterial effector-binding domain"/>
    <property type="match status" value="1"/>
</dbReference>
<dbReference type="Pfam" id="PF00062">
    <property type="entry name" value="Lys"/>
    <property type="match status" value="1"/>
</dbReference>
<evidence type="ECO:0000256" key="1">
    <source>
        <dbReference type="ARBA" id="ARBA00009817"/>
    </source>
</evidence>
<dbReference type="AlphaFoldDB" id="A0A444UJ80"/>
<dbReference type="PANTHER" id="PTHR11220">
    <property type="entry name" value="HEME-BINDING PROTEIN-RELATED"/>
    <property type="match status" value="1"/>
</dbReference>
<feature type="signal peptide" evidence="4">
    <location>
        <begin position="1"/>
        <end position="25"/>
    </location>
</feature>
<evidence type="ECO:0000256" key="3">
    <source>
        <dbReference type="SAM" id="MobiDB-lite"/>
    </source>
</evidence>
<feature type="region of interest" description="Disordered" evidence="3">
    <location>
        <begin position="72"/>
        <end position="113"/>
    </location>
</feature>
<dbReference type="GO" id="GO:0020037">
    <property type="term" value="F:heme binding"/>
    <property type="evidence" value="ECO:0007669"/>
    <property type="project" value="TreeGrafter"/>
</dbReference>
<dbReference type="Gene3D" id="1.10.530.10">
    <property type="match status" value="1"/>
</dbReference>
<proteinExistence type="inferred from homology"/>
<dbReference type="PROSITE" id="PS00128">
    <property type="entry name" value="GLYCOSYL_HYDROL_F22_1"/>
    <property type="match status" value="1"/>
</dbReference>
<feature type="chain" id="PRO_5019349101" evidence="4">
    <location>
        <begin position="26"/>
        <end position="418"/>
    </location>
</feature>
<comment type="caution">
    <text evidence="6">The sequence shown here is derived from an EMBL/GenBank/DDBJ whole genome shotgun (WGS) entry which is preliminary data.</text>
</comment>
<dbReference type="InterPro" id="IPR001916">
    <property type="entry name" value="Glyco_hydro_22"/>
</dbReference>
<feature type="compositionally biased region" description="Basic and acidic residues" evidence="3">
    <location>
        <begin position="98"/>
        <end position="110"/>
    </location>
</feature>
<protein>
    <submittedName>
        <fullName evidence="6">Heme-binding protein 1</fullName>
    </submittedName>
</protein>
<feature type="compositionally biased region" description="Basic residues" evidence="3">
    <location>
        <begin position="88"/>
        <end position="97"/>
    </location>
</feature>
<dbReference type="PANTHER" id="PTHR11220:SF24">
    <property type="entry name" value="HEME-BINDING PROTEIN 1"/>
    <property type="match status" value="1"/>
</dbReference>
<dbReference type="InterPro" id="IPR023346">
    <property type="entry name" value="Lysozyme-like_dom_sf"/>
</dbReference>
<dbReference type="EMBL" id="SCEB01214451">
    <property type="protein sequence ID" value="RXM35252.1"/>
    <property type="molecule type" value="Genomic_DNA"/>
</dbReference>
<keyword evidence="7" id="KW-1185">Reference proteome</keyword>
<reference evidence="6 7" key="1">
    <citation type="submission" date="2019-01" db="EMBL/GenBank/DDBJ databases">
        <title>Draft Genome and Complete Hox-Cluster Characterization of the Sterlet Sturgeon (Acipenser ruthenus).</title>
        <authorList>
            <person name="Wei Q."/>
        </authorList>
    </citation>
    <scope>NUCLEOTIDE SEQUENCE [LARGE SCALE GENOMIC DNA]</scope>
    <source>
        <strain evidence="6">WHYD16114868_AA</strain>
        <tissue evidence="6">Blood</tissue>
    </source>
</reference>
<dbReference type="InterPro" id="IPR011256">
    <property type="entry name" value="Reg_factor_effector_dom_sf"/>
</dbReference>
<sequence length="418" mass="47547">MKTLLFVSAAALLAIVALLPPSFDAKEFTKCELASRLKAEIPQMGHESNKKIQEILAKVICQVETTTGFNTSAISPAGPPKIPFDKIKKNKGKGHHEKRAEPDSDEDHKPSVMPSGDFGDLLGIFQLPSQLVCNNTKSLCKLDCSKLIDDDITDDIACMKFVFQFKGMGMARITFEDLAAMDDELLDENVAEDNPEPMNEEEEERLLAHWQAVASTHHVVVPQEMAAPIQQMARQTQERQPVPFVPLSCHEKNKEILYEERVYPAGKWAYVIKGEDLYEQSISMAFMKLMRYICNENSAGCYLGMTVPILNEIQMAKDEKSFVRDVLTAYYLPAEFQDKPPEPTDPDIQIVQRETVRVITRVFYGTTTEETIMRQISLLWELLGSTDDFLRETYMVAVYENPGVPRRRNEIWFIRREP</sequence>
<evidence type="ECO:0000313" key="6">
    <source>
        <dbReference type="EMBL" id="RXM35252.1"/>
    </source>
</evidence>
<evidence type="ECO:0000313" key="7">
    <source>
        <dbReference type="Proteomes" id="UP000289886"/>
    </source>
</evidence>
<name>A0A444UJ80_ACIRT</name>
<gene>
    <name evidence="6" type="ORF">EOD39_4218</name>
</gene>
<keyword evidence="4" id="KW-0732">Signal</keyword>
<dbReference type="Gene3D" id="3.20.80.10">
    <property type="entry name" value="Regulatory factor, effector binding domain"/>
    <property type="match status" value="1"/>
</dbReference>